<comment type="function">
    <text evidence="8">Essential cell division protein that stabilizes the FtsZ protofilaments by cross-linking them and that serves as a cytoplasmic membrane anchor for the Z ring. Also required for the recruitment to the septal ring of downstream cell division proteins.</text>
</comment>
<evidence type="ECO:0000256" key="6">
    <source>
        <dbReference type="ARBA" id="ARBA00023136"/>
    </source>
</evidence>
<evidence type="ECO:0000256" key="3">
    <source>
        <dbReference type="ARBA" id="ARBA00022618"/>
    </source>
</evidence>
<dbReference type="eggNOG" id="COG3115">
    <property type="taxonomic scope" value="Bacteria"/>
</dbReference>
<reference evidence="13 14" key="1">
    <citation type="journal article" date="2016" name="Genome Biol. Evol.">
        <title>Comparative Genomic Analyses of the Moraxella catarrhalis Serosensitive and Seroresistant Lineages Demonstrate Their Independent Evolution.</title>
        <authorList>
            <person name="Earl J.P."/>
            <person name="de Vries S.P."/>
            <person name="Ahmed A."/>
            <person name="Powell E."/>
            <person name="Schultz M.P."/>
            <person name="Hermans P.W."/>
            <person name="Hill D.J."/>
            <person name="Zhou Z."/>
            <person name="Constantinidou C.I."/>
            <person name="Hu F.Z."/>
            <person name="Bootsma H.J."/>
            <person name="Ehrlich G.D."/>
        </authorList>
    </citation>
    <scope>NUCLEOTIDE SEQUENCE [LARGE SCALE GENOMIC DNA]</scope>
    <source>
        <strain evidence="13 14">Z7542</strain>
    </source>
</reference>
<comment type="caution">
    <text evidence="13">The sequence shown here is derived from an EMBL/GenBank/DDBJ whole genome shotgun (WGS) entry which is preliminary data.</text>
</comment>
<keyword evidence="3 8" id="KW-0132">Cell division</keyword>
<dbReference type="Gene3D" id="3.30.1400.10">
    <property type="entry name" value="ZipA, C-terminal FtsZ-binding domain"/>
    <property type="match status" value="1"/>
</dbReference>
<protein>
    <recommendedName>
        <fullName evidence="8">Cell division protein ZipA</fullName>
    </recommendedName>
</protein>
<evidence type="ECO:0000256" key="2">
    <source>
        <dbReference type="ARBA" id="ARBA00022519"/>
    </source>
</evidence>
<dbReference type="SMART" id="SM00771">
    <property type="entry name" value="ZipA_C"/>
    <property type="match status" value="1"/>
</dbReference>
<comment type="subcellular location">
    <subcellularLocation>
        <location evidence="9">Cell inner membrane</location>
        <topology evidence="9">Single-pass type I membrane protein</topology>
    </subcellularLocation>
</comment>
<keyword evidence="1 9" id="KW-1003">Cell membrane</keyword>
<keyword evidence="2 9" id="KW-0997">Cell inner membrane</keyword>
<name>A0A198UR83_MORCA</name>
<dbReference type="PATRIC" id="fig|480.237.peg.613"/>
<evidence type="ECO:0000256" key="5">
    <source>
        <dbReference type="ARBA" id="ARBA00022989"/>
    </source>
</evidence>
<evidence type="ECO:0000313" key="14">
    <source>
        <dbReference type="Proteomes" id="UP000078228"/>
    </source>
</evidence>
<dbReference type="OrthoDB" id="7054914at2"/>
<evidence type="ECO:0000256" key="10">
    <source>
        <dbReference type="SAM" id="MobiDB-lite"/>
    </source>
</evidence>
<accession>A0A198UR83</accession>
<keyword evidence="5 11" id="KW-1133">Transmembrane helix</keyword>
<dbReference type="SUPFAM" id="SSF64383">
    <property type="entry name" value="Cell-division protein ZipA, C-terminal domain"/>
    <property type="match status" value="1"/>
</dbReference>
<keyword evidence="14" id="KW-1185">Reference proteome</keyword>
<feature type="compositionally biased region" description="Polar residues" evidence="10">
    <location>
        <begin position="105"/>
        <end position="123"/>
    </location>
</feature>
<keyword evidence="6 9" id="KW-0472">Membrane</keyword>
<evidence type="ECO:0000256" key="11">
    <source>
        <dbReference type="SAM" id="Phobius"/>
    </source>
</evidence>
<dbReference type="InterPro" id="IPR036765">
    <property type="entry name" value="ZipA_FtsZ-bd_C_sf"/>
</dbReference>
<feature type="region of interest" description="Disordered" evidence="10">
    <location>
        <begin position="102"/>
        <end position="123"/>
    </location>
</feature>
<evidence type="ECO:0000256" key="8">
    <source>
        <dbReference type="RuleBase" id="RU003612"/>
    </source>
</evidence>
<dbReference type="GO" id="GO:0032153">
    <property type="term" value="C:cell division site"/>
    <property type="evidence" value="ECO:0007669"/>
    <property type="project" value="TreeGrafter"/>
</dbReference>
<evidence type="ECO:0000256" key="7">
    <source>
        <dbReference type="ARBA" id="ARBA00023306"/>
    </source>
</evidence>
<evidence type="ECO:0000256" key="4">
    <source>
        <dbReference type="ARBA" id="ARBA00022692"/>
    </source>
</evidence>
<feature type="transmembrane region" description="Helical" evidence="11">
    <location>
        <begin position="6"/>
        <end position="23"/>
    </location>
</feature>
<feature type="domain" description="ZipA C-terminal FtsZ-binding" evidence="12">
    <location>
        <begin position="184"/>
        <end position="316"/>
    </location>
</feature>
<dbReference type="Proteomes" id="UP000078228">
    <property type="component" value="Unassembled WGS sequence"/>
</dbReference>
<dbReference type="Pfam" id="PF04354">
    <property type="entry name" value="ZipA_C"/>
    <property type="match status" value="1"/>
</dbReference>
<proteinExistence type="inferred from homology"/>
<evidence type="ECO:0000256" key="9">
    <source>
        <dbReference type="RuleBase" id="RU003613"/>
    </source>
</evidence>
<evidence type="ECO:0000256" key="1">
    <source>
        <dbReference type="ARBA" id="ARBA00022475"/>
    </source>
</evidence>
<dbReference type="RefSeq" id="WP_064610039.1">
    <property type="nucleotide sequence ID" value="NZ_LXHB01000021.1"/>
</dbReference>
<sequence length="322" mass="35898">MQWSGLWLILALMVVIFGVFFVMRNLRRNNLAPESEALGVKTKYGLPIIPRDERVLPSRVESSNKKVEPEDALSSMAAAVAAAPVMSQTSHAQVVDEPLKEKNKANQADTQAKIDVNSQDQDSVRINNPSDGLSHAQDWQAYDDENQDADYVVDMTFDKRSAVLDEHLDERRAFDQNNDPLLNATETVSVAIMPRNSFAGLPGRTVLEIVRTYGMKYGVMNLFHRYENEDGTGDLWFSMMGVGYEGVCAFDLNSLPESHFMGLTLFLALPHPHALRGFDSMVSVAHMIAQDLSADILDEQGNLFDDTYFAKLRSVVAEHNAN</sequence>
<comment type="similarity">
    <text evidence="8">Belongs to the ZipA family.</text>
</comment>
<keyword evidence="4 9" id="KW-0812">Transmembrane</keyword>
<gene>
    <name evidence="13" type="ORF">AO384_0458</name>
</gene>
<dbReference type="InterPro" id="IPR007449">
    <property type="entry name" value="ZipA_FtsZ-bd_C"/>
</dbReference>
<dbReference type="InterPro" id="IPR011919">
    <property type="entry name" value="Cell_div_ZipA"/>
</dbReference>
<dbReference type="EMBL" id="LXHC01000005">
    <property type="protein sequence ID" value="OAU97772.1"/>
    <property type="molecule type" value="Genomic_DNA"/>
</dbReference>
<organism evidence="13 14">
    <name type="scientific">Moraxella catarrhalis</name>
    <name type="common">Branhamella catarrhalis</name>
    <dbReference type="NCBI Taxonomy" id="480"/>
    <lineage>
        <taxon>Bacteria</taxon>
        <taxon>Pseudomonadati</taxon>
        <taxon>Pseudomonadota</taxon>
        <taxon>Gammaproteobacteria</taxon>
        <taxon>Moraxellales</taxon>
        <taxon>Moraxellaceae</taxon>
        <taxon>Moraxella</taxon>
    </lineage>
</organism>
<dbReference type="PANTHER" id="PTHR38685:SF1">
    <property type="entry name" value="CELL DIVISION PROTEIN ZIPA"/>
    <property type="match status" value="1"/>
</dbReference>
<dbReference type="GO" id="GO:0000917">
    <property type="term" value="P:division septum assembly"/>
    <property type="evidence" value="ECO:0007669"/>
    <property type="project" value="TreeGrafter"/>
</dbReference>
<evidence type="ECO:0000313" key="13">
    <source>
        <dbReference type="EMBL" id="OAU97772.1"/>
    </source>
</evidence>
<evidence type="ECO:0000259" key="12">
    <source>
        <dbReference type="SMART" id="SM00771"/>
    </source>
</evidence>
<dbReference type="GO" id="GO:0005886">
    <property type="term" value="C:plasma membrane"/>
    <property type="evidence" value="ECO:0007669"/>
    <property type="project" value="UniProtKB-SubCell"/>
</dbReference>
<dbReference type="PANTHER" id="PTHR38685">
    <property type="entry name" value="CELL DIVISION PROTEIN ZIPA"/>
    <property type="match status" value="1"/>
</dbReference>
<dbReference type="AlphaFoldDB" id="A0A198UR83"/>
<keyword evidence="7 8" id="KW-0131">Cell cycle</keyword>